<dbReference type="Pfam" id="PF19742">
    <property type="entry name" value="DUF6231"/>
    <property type="match status" value="1"/>
</dbReference>
<organism evidence="1 2">
    <name type="scientific">Acinetobacter shaoyimingii</name>
    <dbReference type="NCBI Taxonomy" id="2715164"/>
    <lineage>
        <taxon>Bacteria</taxon>
        <taxon>Pseudomonadati</taxon>
        <taxon>Pseudomonadota</taxon>
        <taxon>Gammaproteobacteria</taxon>
        <taxon>Moraxellales</taxon>
        <taxon>Moraxellaceae</taxon>
        <taxon>Acinetobacter</taxon>
    </lineage>
</organism>
<keyword evidence="2" id="KW-1185">Reference proteome</keyword>
<dbReference type="Proteomes" id="UP000502297">
    <property type="component" value="Chromosome"/>
</dbReference>
<sequence>MAEKNVITSMLDDLSKEQPIQTAVCIGQNLSKDHAQDHHRDHIQQGVENNLQNHDDSIQWDHFNVTTFLNLPFTKRYDLGFVILNGVELDEIQASHKTQLLVKLRDLMAKRIVVVSRLDDEQLLRSLGFTQLIDKTTHDQDFALWQFNILTYKHVPDWFNSKFWANPENWNKFRW</sequence>
<reference evidence="1 2" key="1">
    <citation type="submission" date="2020-03" db="EMBL/GenBank/DDBJ databases">
        <authorList>
            <person name="Zhu W."/>
        </authorList>
    </citation>
    <scope>NUCLEOTIDE SEQUENCE [LARGE SCALE GENOMIC DNA]</scope>
    <source>
        <strain evidence="1 2">323-1</strain>
    </source>
</reference>
<name>A0A6G8RUX5_9GAMM</name>
<dbReference type="InterPro" id="IPR046199">
    <property type="entry name" value="DUF6231"/>
</dbReference>
<evidence type="ECO:0000313" key="1">
    <source>
        <dbReference type="EMBL" id="QIO05736.1"/>
    </source>
</evidence>
<proteinExistence type="predicted"/>
<dbReference type="EMBL" id="CP049801">
    <property type="protein sequence ID" value="QIO05736.1"/>
    <property type="molecule type" value="Genomic_DNA"/>
</dbReference>
<dbReference type="RefSeq" id="WP_166012010.1">
    <property type="nucleotide sequence ID" value="NZ_CP049801.1"/>
</dbReference>
<evidence type="ECO:0000313" key="2">
    <source>
        <dbReference type="Proteomes" id="UP000502297"/>
    </source>
</evidence>
<gene>
    <name evidence="1" type="ORF">G8E00_07105</name>
</gene>
<dbReference type="KEGG" id="asha:G8E00_07105"/>
<accession>A0A6G8RUX5</accession>
<dbReference type="AlphaFoldDB" id="A0A6G8RUX5"/>
<protein>
    <submittedName>
        <fullName evidence="1">Uncharacterized protein</fullName>
    </submittedName>
</protein>